<dbReference type="AlphaFoldDB" id="A9UXZ3"/>
<gene>
    <name evidence="3" type="ORF">MONBRDRAFT_3061</name>
</gene>
<proteinExistence type="inferred from homology"/>
<feature type="non-terminal residue" evidence="3">
    <location>
        <position position="1"/>
    </location>
</feature>
<dbReference type="PANTHER" id="PTHR10300:SF14">
    <property type="entry name" value="PROTEIN SARAH"/>
    <property type="match status" value="1"/>
</dbReference>
<dbReference type="EMBL" id="CH991549">
    <property type="protein sequence ID" value="EDQ89931.1"/>
    <property type="molecule type" value="Genomic_DNA"/>
</dbReference>
<protein>
    <submittedName>
        <fullName evidence="3">Uncharacterized protein</fullName>
    </submittedName>
</protein>
<accession>A9UXZ3</accession>
<organism evidence="3 4">
    <name type="scientific">Monosiga brevicollis</name>
    <name type="common">Choanoflagellate</name>
    <dbReference type="NCBI Taxonomy" id="81824"/>
    <lineage>
        <taxon>Eukaryota</taxon>
        <taxon>Choanoflagellata</taxon>
        <taxon>Craspedida</taxon>
        <taxon>Salpingoecidae</taxon>
        <taxon>Monosiga</taxon>
    </lineage>
</organism>
<evidence type="ECO:0000256" key="2">
    <source>
        <dbReference type="SAM" id="MobiDB-lite"/>
    </source>
</evidence>
<feature type="non-terminal residue" evidence="3">
    <location>
        <position position="53"/>
    </location>
</feature>
<evidence type="ECO:0000256" key="1">
    <source>
        <dbReference type="ARBA" id="ARBA00008209"/>
    </source>
</evidence>
<feature type="region of interest" description="Disordered" evidence="2">
    <location>
        <begin position="1"/>
        <end position="28"/>
    </location>
</feature>
<dbReference type="KEGG" id="mbr:MONBRDRAFT_3061"/>
<name>A9UXZ3_MONBE</name>
<dbReference type="Proteomes" id="UP000001357">
    <property type="component" value="Unassembled WGS sequence"/>
</dbReference>
<dbReference type="GeneID" id="5890528"/>
<evidence type="ECO:0000313" key="4">
    <source>
        <dbReference type="Proteomes" id="UP000001357"/>
    </source>
</evidence>
<sequence length="53" mass="5775">HLEVPAPTKQFLISPPASPPIGWEPSHEEPPVVNHALVDALMSLEPNTPHVLH</sequence>
<dbReference type="InterPro" id="IPR006931">
    <property type="entry name" value="Calcipressin"/>
</dbReference>
<reference evidence="3 4" key="1">
    <citation type="journal article" date="2008" name="Nature">
        <title>The genome of the choanoflagellate Monosiga brevicollis and the origin of metazoans.</title>
        <authorList>
            <consortium name="JGI Sequencing"/>
            <person name="King N."/>
            <person name="Westbrook M.J."/>
            <person name="Young S.L."/>
            <person name="Kuo A."/>
            <person name="Abedin M."/>
            <person name="Chapman J."/>
            <person name="Fairclough S."/>
            <person name="Hellsten U."/>
            <person name="Isogai Y."/>
            <person name="Letunic I."/>
            <person name="Marr M."/>
            <person name="Pincus D."/>
            <person name="Putnam N."/>
            <person name="Rokas A."/>
            <person name="Wright K.J."/>
            <person name="Zuzow R."/>
            <person name="Dirks W."/>
            <person name="Good M."/>
            <person name="Goodstein D."/>
            <person name="Lemons D."/>
            <person name="Li W."/>
            <person name="Lyons J.B."/>
            <person name="Morris A."/>
            <person name="Nichols S."/>
            <person name="Richter D.J."/>
            <person name="Salamov A."/>
            <person name="Bork P."/>
            <person name="Lim W.A."/>
            <person name="Manning G."/>
            <person name="Miller W.T."/>
            <person name="McGinnis W."/>
            <person name="Shapiro H."/>
            <person name="Tjian R."/>
            <person name="Grigoriev I.V."/>
            <person name="Rokhsar D."/>
        </authorList>
    </citation>
    <scope>NUCLEOTIDE SEQUENCE [LARGE SCALE GENOMIC DNA]</scope>
    <source>
        <strain evidence="4">MX1 / ATCC 50154</strain>
    </source>
</reference>
<dbReference type="RefSeq" id="XP_001745353.1">
    <property type="nucleotide sequence ID" value="XM_001745301.1"/>
</dbReference>
<dbReference type="Pfam" id="PF04847">
    <property type="entry name" value="Calcipressin"/>
    <property type="match status" value="1"/>
</dbReference>
<dbReference type="eggNOG" id="KOG4019">
    <property type="taxonomic scope" value="Eukaryota"/>
</dbReference>
<keyword evidence="4" id="KW-1185">Reference proteome</keyword>
<dbReference type="STRING" id="81824.A9UXZ3"/>
<evidence type="ECO:0000313" key="3">
    <source>
        <dbReference type="EMBL" id="EDQ89931.1"/>
    </source>
</evidence>
<dbReference type="InParanoid" id="A9UXZ3"/>
<dbReference type="PANTHER" id="PTHR10300">
    <property type="entry name" value="CALCIPRESSIN"/>
    <property type="match status" value="1"/>
</dbReference>
<comment type="similarity">
    <text evidence="1">Belongs to the RCAN family.</text>
</comment>
<dbReference type="GO" id="GO:0019722">
    <property type="term" value="P:calcium-mediated signaling"/>
    <property type="evidence" value="ECO:0007669"/>
    <property type="project" value="InterPro"/>
</dbReference>